<comment type="subcellular location">
    <subcellularLocation>
        <location evidence="1">Secreted</location>
    </subcellularLocation>
</comment>
<dbReference type="Pfam" id="PF12662">
    <property type="entry name" value="cEGF"/>
    <property type="match status" value="2"/>
</dbReference>
<keyword evidence="4" id="KW-0732">Signal</keyword>
<dbReference type="PROSITE" id="PS01187">
    <property type="entry name" value="EGF_CA"/>
    <property type="match status" value="1"/>
</dbReference>
<evidence type="ECO:0000313" key="10">
    <source>
        <dbReference type="EMBL" id="JAT93098.1"/>
    </source>
</evidence>
<name>A0A1E1X1L0_9ACAR</name>
<dbReference type="FunFam" id="2.10.25.10:FF:000038">
    <property type="entry name" value="Fibrillin 2"/>
    <property type="match status" value="1"/>
</dbReference>
<protein>
    <submittedName>
        <fullName evidence="10">Putative latent-transforming growth factor beta-binding protein 1</fullName>
    </submittedName>
</protein>
<sequence length="258" mass="28581">MGSYTCECISGYTSHGTKNQLCKDVDECQHDNFGCAHKCVNTPGSAHCECRRGYIRDSDGKNCTDVDECAKPEVLKECHGGCVNTEGSYECAKNQTYEDTYYFETGDSAEGSGYEETTTFEYDGQVYPVQNTTCQKGFQYTEDGCKDIDECAEWPAPCRYDCENTPGSYKCSCPAGYTLHVDQKDCIDIDECSEGIAPCSHRCENIPGSFKCTCPPGYRIHYSDTKCTDIDECAMGTARCKEVCVNTEGSYECRCRPG</sequence>
<evidence type="ECO:0000256" key="2">
    <source>
        <dbReference type="ARBA" id="ARBA00022525"/>
    </source>
</evidence>
<evidence type="ECO:0000256" key="8">
    <source>
        <dbReference type="PROSITE-ProRule" id="PRU00076"/>
    </source>
</evidence>
<proteinExistence type="evidence at transcript level"/>
<dbReference type="SUPFAM" id="SSF57196">
    <property type="entry name" value="EGF/Laminin"/>
    <property type="match status" value="1"/>
</dbReference>
<feature type="non-terminal residue" evidence="10">
    <location>
        <position position="258"/>
    </location>
</feature>
<dbReference type="AlphaFoldDB" id="A0A1E1X1L0"/>
<evidence type="ECO:0000256" key="1">
    <source>
        <dbReference type="ARBA" id="ARBA00004613"/>
    </source>
</evidence>
<keyword evidence="7" id="KW-0325">Glycoprotein</keyword>
<evidence type="ECO:0000256" key="5">
    <source>
        <dbReference type="ARBA" id="ARBA00022737"/>
    </source>
</evidence>
<dbReference type="PROSITE" id="PS50026">
    <property type="entry name" value="EGF_3"/>
    <property type="match status" value="4"/>
</dbReference>
<dbReference type="PANTHER" id="PTHR47333">
    <property type="entry name" value="VON WILLEBRAND FACTOR C AND EGF DOMAIN-CONTAINING PROTEIN"/>
    <property type="match status" value="1"/>
</dbReference>
<dbReference type="PROSITE" id="PS01186">
    <property type="entry name" value="EGF_2"/>
    <property type="match status" value="2"/>
</dbReference>
<feature type="domain" description="EGF-like" evidence="9">
    <location>
        <begin position="147"/>
        <end position="187"/>
    </location>
</feature>
<dbReference type="PROSITE" id="PS00010">
    <property type="entry name" value="ASX_HYDROXYL"/>
    <property type="match status" value="3"/>
</dbReference>
<dbReference type="SMART" id="SM00181">
    <property type="entry name" value="EGF"/>
    <property type="match status" value="4"/>
</dbReference>
<dbReference type="FunFam" id="2.10.25.10:FF:000017">
    <property type="entry name" value="latent-transforming growth factor beta-binding protein 4 isoform X1"/>
    <property type="match status" value="1"/>
</dbReference>
<evidence type="ECO:0000256" key="6">
    <source>
        <dbReference type="ARBA" id="ARBA00023157"/>
    </source>
</evidence>
<dbReference type="InterPro" id="IPR026823">
    <property type="entry name" value="cEGF"/>
</dbReference>
<evidence type="ECO:0000256" key="3">
    <source>
        <dbReference type="ARBA" id="ARBA00022536"/>
    </source>
</evidence>
<feature type="domain" description="EGF-like" evidence="9">
    <location>
        <begin position="188"/>
        <end position="224"/>
    </location>
</feature>
<dbReference type="InterPro" id="IPR000742">
    <property type="entry name" value="EGF"/>
</dbReference>
<dbReference type="InterPro" id="IPR049883">
    <property type="entry name" value="NOTCH1_EGF-like"/>
</dbReference>
<keyword evidence="5" id="KW-0677">Repeat</keyword>
<dbReference type="InterPro" id="IPR052080">
    <property type="entry name" value="vWF_C/EGF_Fibrillin"/>
</dbReference>
<feature type="domain" description="EGF-like" evidence="9">
    <location>
        <begin position="229"/>
        <end position="258"/>
    </location>
</feature>
<dbReference type="SUPFAM" id="SSF57184">
    <property type="entry name" value="Growth factor receptor domain"/>
    <property type="match status" value="1"/>
</dbReference>
<dbReference type="EMBL" id="GFAC01006090">
    <property type="protein sequence ID" value="JAT93098.1"/>
    <property type="molecule type" value="mRNA"/>
</dbReference>
<dbReference type="InterPro" id="IPR018097">
    <property type="entry name" value="EGF_Ca-bd_CS"/>
</dbReference>
<dbReference type="GO" id="GO:0005576">
    <property type="term" value="C:extracellular region"/>
    <property type="evidence" value="ECO:0007669"/>
    <property type="project" value="UniProtKB-SubCell"/>
</dbReference>
<dbReference type="Pfam" id="PF00008">
    <property type="entry name" value="EGF"/>
    <property type="match status" value="1"/>
</dbReference>
<dbReference type="Pfam" id="PF07645">
    <property type="entry name" value="EGF_CA"/>
    <property type="match status" value="1"/>
</dbReference>
<keyword evidence="2" id="KW-0964">Secreted</keyword>
<comment type="caution">
    <text evidence="8">Lacks conserved residue(s) required for the propagation of feature annotation.</text>
</comment>
<accession>A0A1E1X1L0</accession>
<dbReference type="InterPro" id="IPR000152">
    <property type="entry name" value="EGF-type_Asp/Asn_hydroxyl_site"/>
</dbReference>
<keyword evidence="6" id="KW-1015">Disulfide bond</keyword>
<dbReference type="SMART" id="SM00179">
    <property type="entry name" value="EGF_CA"/>
    <property type="match status" value="5"/>
</dbReference>
<dbReference type="InterPro" id="IPR009030">
    <property type="entry name" value="Growth_fac_rcpt_cys_sf"/>
</dbReference>
<evidence type="ECO:0000256" key="7">
    <source>
        <dbReference type="ARBA" id="ARBA00023180"/>
    </source>
</evidence>
<dbReference type="PANTHER" id="PTHR47333:SF4">
    <property type="entry name" value="EGF-LIKE DOMAIN-CONTAINING PROTEIN"/>
    <property type="match status" value="1"/>
</dbReference>
<organism evidence="10">
    <name type="scientific">Amblyomma aureolatum</name>
    <dbReference type="NCBI Taxonomy" id="187763"/>
    <lineage>
        <taxon>Eukaryota</taxon>
        <taxon>Metazoa</taxon>
        <taxon>Ecdysozoa</taxon>
        <taxon>Arthropoda</taxon>
        <taxon>Chelicerata</taxon>
        <taxon>Arachnida</taxon>
        <taxon>Acari</taxon>
        <taxon>Parasitiformes</taxon>
        <taxon>Ixodida</taxon>
        <taxon>Ixodoidea</taxon>
        <taxon>Ixodidae</taxon>
        <taxon>Amblyomminae</taxon>
        <taxon>Amblyomma</taxon>
    </lineage>
</organism>
<dbReference type="Gene3D" id="2.10.25.10">
    <property type="entry name" value="Laminin"/>
    <property type="match status" value="6"/>
</dbReference>
<dbReference type="FunFam" id="2.10.25.10:FF:000010">
    <property type="entry name" value="Pro-epidermal growth factor"/>
    <property type="match status" value="2"/>
</dbReference>
<evidence type="ECO:0000259" key="9">
    <source>
        <dbReference type="PROSITE" id="PS50026"/>
    </source>
</evidence>
<reference evidence="10" key="1">
    <citation type="journal article" date="2017" name="Front. Cell. Infect. Microbiol.">
        <title>The Distinct Transcriptional Response of the Midgut of Amblyomma sculptum and Amblyomma aureolatum Ticks to Rickettsia rickettsii Correlates to Their Differences in Susceptibility to Infection.</title>
        <authorList>
            <person name="Martins L.A."/>
            <person name="Galletti M.F.B.M."/>
            <person name="Ribeiro J.M."/>
            <person name="Fujita A."/>
            <person name="Costa F.B."/>
            <person name="Labruna M.B."/>
            <person name="Daffre S."/>
            <person name="Fogaca A.C."/>
        </authorList>
    </citation>
    <scope>NUCLEOTIDE SEQUENCE</scope>
</reference>
<feature type="domain" description="EGF-like" evidence="9">
    <location>
        <begin position="24"/>
        <end position="64"/>
    </location>
</feature>
<dbReference type="GO" id="GO:0071944">
    <property type="term" value="C:cell periphery"/>
    <property type="evidence" value="ECO:0007669"/>
    <property type="project" value="UniProtKB-ARBA"/>
</dbReference>
<keyword evidence="3 8" id="KW-0245">EGF-like domain</keyword>
<dbReference type="GO" id="GO:0005509">
    <property type="term" value="F:calcium ion binding"/>
    <property type="evidence" value="ECO:0007669"/>
    <property type="project" value="InterPro"/>
</dbReference>
<dbReference type="InterPro" id="IPR001881">
    <property type="entry name" value="EGF-like_Ca-bd_dom"/>
</dbReference>
<evidence type="ECO:0000256" key="4">
    <source>
        <dbReference type="ARBA" id="ARBA00022729"/>
    </source>
</evidence>